<feature type="signal peptide" evidence="1">
    <location>
        <begin position="1"/>
        <end position="22"/>
    </location>
</feature>
<organism evidence="2 3">
    <name type="scientific">Nitrosomonas halophila</name>
    <dbReference type="NCBI Taxonomy" id="44576"/>
    <lineage>
        <taxon>Bacteria</taxon>
        <taxon>Pseudomonadati</taxon>
        <taxon>Pseudomonadota</taxon>
        <taxon>Betaproteobacteria</taxon>
        <taxon>Nitrosomonadales</taxon>
        <taxon>Nitrosomonadaceae</taxon>
        <taxon>Nitrosomonas</taxon>
    </lineage>
</organism>
<dbReference type="PANTHER" id="PTHR37953:SF1">
    <property type="entry name" value="UPF0127 PROTEIN MJ1496"/>
    <property type="match status" value="1"/>
</dbReference>
<evidence type="ECO:0000313" key="3">
    <source>
        <dbReference type="Proteomes" id="UP000198640"/>
    </source>
</evidence>
<evidence type="ECO:0008006" key="4">
    <source>
        <dbReference type="Google" id="ProtNLM"/>
    </source>
</evidence>
<dbReference type="STRING" id="44576.SAMN05421881_100127"/>
<keyword evidence="3" id="KW-1185">Reference proteome</keyword>
<evidence type="ECO:0000256" key="1">
    <source>
        <dbReference type="SAM" id="SignalP"/>
    </source>
</evidence>
<dbReference type="InterPro" id="IPR003795">
    <property type="entry name" value="DUF192"/>
</dbReference>
<sequence length="150" mass="15835">MLKLVVPGLLLLASSLLSLSHAGQGVLPVIELEIAQYSITAEVANTSATRAAGLMHRTHLPEDHGMLFVFPTAAIYSMWMQNTPLPLSVAFLDEAGAIINIAEMAPNTLTAHRAEKAAKYALEMNAGWFAAKGIQAGDAVRGIEGAANAR</sequence>
<name>A0A1H3BIA8_9PROT</name>
<evidence type="ECO:0000313" key="2">
    <source>
        <dbReference type="EMBL" id="SDX41505.1"/>
    </source>
</evidence>
<dbReference type="PANTHER" id="PTHR37953">
    <property type="entry name" value="UPF0127 PROTEIN MJ1496"/>
    <property type="match status" value="1"/>
</dbReference>
<gene>
    <name evidence="2" type="ORF">SAMN05421881_100127</name>
</gene>
<dbReference type="AlphaFoldDB" id="A0A1H3BIA8"/>
<dbReference type="Gene3D" id="2.60.120.1140">
    <property type="entry name" value="Protein of unknown function DUF192"/>
    <property type="match status" value="1"/>
</dbReference>
<dbReference type="Proteomes" id="UP000198640">
    <property type="component" value="Unassembled WGS sequence"/>
</dbReference>
<keyword evidence="1" id="KW-0732">Signal</keyword>
<proteinExistence type="predicted"/>
<dbReference type="InterPro" id="IPR038695">
    <property type="entry name" value="Saro_0823-like_sf"/>
</dbReference>
<dbReference type="Pfam" id="PF02643">
    <property type="entry name" value="DUF192"/>
    <property type="match status" value="1"/>
</dbReference>
<protein>
    <recommendedName>
        <fullName evidence="4">DUF192 domain-containing protein</fullName>
    </recommendedName>
</protein>
<reference evidence="2 3" key="1">
    <citation type="submission" date="2016-10" db="EMBL/GenBank/DDBJ databases">
        <authorList>
            <person name="de Groot N.N."/>
        </authorList>
    </citation>
    <scope>NUCLEOTIDE SEQUENCE [LARGE SCALE GENOMIC DNA]</scope>
    <source>
        <strain evidence="2 3">Nm1</strain>
    </source>
</reference>
<dbReference type="EMBL" id="FNOY01000001">
    <property type="protein sequence ID" value="SDX41505.1"/>
    <property type="molecule type" value="Genomic_DNA"/>
</dbReference>
<dbReference type="RefSeq" id="WP_090410870.1">
    <property type="nucleotide sequence ID" value="NZ_FNOY01000001.1"/>
</dbReference>
<feature type="chain" id="PRO_5011707899" description="DUF192 domain-containing protein" evidence="1">
    <location>
        <begin position="23"/>
        <end position="150"/>
    </location>
</feature>
<accession>A0A1H3BIA8</accession>
<dbReference type="OrthoDB" id="5526466at2"/>